<reference evidence="1" key="1">
    <citation type="submission" date="2018-02" db="EMBL/GenBank/DDBJ databases">
        <title>Rhizophora mucronata_Transcriptome.</title>
        <authorList>
            <person name="Meera S.P."/>
            <person name="Sreeshan A."/>
            <person name="Augustine A."/>
        </authorList>
    </citation>
    <scope>NUCLEOTIDE SEQUENCE</scope>
    <source>
        <tissue evidence="1">Leaf</tissue>
    </source>
</reference>
<protein>
    <submittedName>
        <fullName evidence="1">Uncharacterized protein</fullName>
    </submittedName>
</protein>
<proteinExistence type="predicted"/>
<organism evidence="1">
    <name type="scientific">Rhizophora mucronata</name>
    <name type="common">Asiatic mangrove</name>
    <dbReference type="NCBI Taxonomy" id="61149"/>
    <lineage>
        <taxon>Eukaryota</taxon>
        <taxon>Viridiplantae</taxon>
        <taxon>Streptophyta</taxon>
        <taxon>Embryophyta</taxon>
        <taxon>Tracheophyta</taxon>
        <taxon>Spermatophyta</taxon>
        <taxon>Magnoliopsida</taxon>
        <taxon>eudicotyledons</taxon>
        <taxon>Gunneridae</taxon>
        <taxon>Pentapetalae</taxon>
        <taxon>rosids</taxon>
        <taxon>fabids</taxon>
        <taxon>Malpighiales</taxon>
        <taxon>Rhizophoraceae</taxon>
        <taxon>Rhizophora</taxon>
    </lineage>
</organism>
<dbReference type="EMBL" id="GGEC01093536">
    <property type="protein sequence ID" value="MBX74020.1"/>
    <property type="molecule type" value="Transcribed_RNA"/>
</dbReference>
<evidence type="ECO:0000313" key="1">
    <source>
        <dbReference type="EMBL" id="MBX74020.1"/>
    </source>
</evidence>
<sequence>MGKRNFGKIYPIIYVLRIALLSGIAQIKLMACLDATEKWLNCLTLVKY</sequence>
<accession>A0A2P2R493</accession>
<dbReference type="AlphaFoldDB" id="A0A2P2R493"/>
<name>A0A2P2R493_RHIMU</name>